<dbReference type="AlphaFoldDB" id="A0ABD1VJ47"/>
<gene>
    <name evidence="4" type="ORF">Fot_18753</name>
</gene>
<evidence type="ECO:0000256" key="2">
    <source>
        <dbReference type="SAM" id="Phobius"/>
    </source>
</evidence>
<feature type="transmembrane region" description="Helical" evidence="2">
    <location>
        <begin position="42"/>
        <end position="60"/>
    </location>
</feature>
<accession>A0ABD1VJ47</accession>
<feature type="region of interest" description="Disordered" evidence="1">
    <location>
        <begin position="263"/>
        <end position="302"/>
    </location>
</feature>
<keyword evidence="2" id="KW-0472">Membrane</keyword>
<dbReference type="InterPro" id="IPR056652">
    <property type="entry name" value="DUF7750"/>
</dbReference>
<keyword evidence="2" id="KW-0812">Transmembrane</keyword>
<evidence type="ECO:0000256" key="1">
    <source>
        <dbReference type="SAM" id="MobiDB-lite"/>
    </source>
</evidence>
<name>A0ABD1VJ47_9LAMI</name>
<keyword evidence="2" id="KW-1133">Transmembrane helix</keyword>
<sequence length="302" mass="33382">MGSELIFRGHESTPVTEAYSPKPPKPWLSVIRPIRYMLREQRLVFVFVGIAIATFLFALLPSSHTQASISNSDFLPELTQSHRLTYQNGHATGIDTPTEDSNQHQPAAPTLQYVEMTGLTALPSRLDYGCSGTTCCRSVPRHSSGNSSCNFNSTREDITYTAGRFVFSFAFPEDCLRRFIHDIKYCQIGLDFQVLNALGQGETLMKALQDVVPEDVREKLTTVVSGILQSQMSNLKFERLLSLGNIFDVAAGLNSKVLEKNRLSKEGGGDDHSSDQRKKINQLGDGSGKVYSSDKPLVVLES</sequence>
<feature type="domain" description="DUF7750" evidence="3">
    <location>
        <begin position="193"/>
        <end position="229"/>
    </location>
</feature>
<feature type="compositionally biased region" description="Basic and acidic residues" evidence="1">
    <location>
        <begin position="263"/>
        <end position="278"/>
    </location>
</feature>
<proteinExistence type="predicted"/>
<protein>
    <submittedName>
        <fullName evidence="4">UDP-glucuronic acid decarboxylase 2</fullName>
    </submittedName>
</protein>
<reference evidence="5" key="1">
    <citation type="submission" date="2024-07" db="EMBL/GenBank/DDBJ databases">
        <title>Two chromosome-level genome assemblies of Korean endemic species Abeliophyllum distichum and Forsythia ovata (Oleaceae).</title>
        <authorList>
            <person name="Jang H."/>
        </authorList>
    </citation>
    <scope>NUCLEOTIDE SEQUENCE [LARGE SCALE GENOMIC DNA]</scope>
</reference>
<dbReference type="Proteomes" id="UP001604277">
    <property type="component" value="Unassembled WGS sequence"/>
</dbReference>
<evidence type="ECO:0000313" key="5">
    <source>
        <dbReference type="Proteomes" id="UP001604277"/>
    </source>
</evidence>
<dbReference type="Pfam" id="PF24930">
    <property type="entry name" value="DUF7750"/>
    <property type="match status" value="1"/>
</dbReference>
<evidence type="ECO:0000259" key="3">
    <source>
        <dbReference type="Pfam" id="PF24930"/>
    </source>
</evidence>
<feature type="region of interest" description="Disordered" evidence="1">
    <location>
        <begin position="1"/>
        <end position="22"/>
    </location>
</feature>
<dbReference type="EMBL" id="JBFOLJ010000005">
    <property type="protein sequence ID" value="KAL2537362.1"/>
    <property type="molecule type" value="Genomic_DNA"/>
</dbReference>
<organism evidence="4 5">
    <name type="scientific">Forsythia ovata</name>
    <dbReference type="NCBI Taxonomy" id="205694"/>
    <lineage>
        <taxon>Eukaryota</taxon>
        <taxon>Viridiplantae</taxon>
        <taxon>Streptophyta</taxon>
        <taxon>Embryophyta</taxon>
        <taxon>Tracheophyta</taxon>
        <taxon>Spermatophyta</taxon>
        <taxon>Magnoliopsida</taxon>
        <taxon>eudicotyledons</taxon>
        <taxon>Gunneridae</taxon>
        <taxon>Pentapetalae</taxon>
        <taxon>asterids</taxon>
        <taxon>lamiids</taxon>
        <taxon>Lamiales</taxon>
        <taxon>Oleaceae</taxon>
        <taxon>Forsythieae</taxon>
        <taxon>Forsythia</taxon>
    </lineage>
</organism>
<comment type="caution">
    <text evidence="4">The sequence shown here is derived from an EMBL/GenBank/DDBJ whole genome shotgun (WGS) entry which is preliminary data.</text>
</comment>
<keyword evidence="5" id="KW-1185">Reference proteome</keyword>
<evidence type="ECO:0000313" key="4">
    <source>
        <dbReference type="EMBL" id="KAL2537362.1"/>
    </source>
</evidence>